<dbReference type="Proteomes" id="UP001146793">
    <property type="component" value="Unassembled WGS sequence"/>
</dbReference>
<evidence type="ECO:0000259" key="1">
    <source>
        <dbReference type="SMART" id="SM00156"/>
    </source>
</evidence>
<name>A0AAV7Z9B1_9EUKA</name>
<dbReference type="SUPFAM" id="SSF56300">
    <property type="entry name" value="Metallo-dependent phosphatases"/>
    <property type="match status" value="1"/>
</dbReference>
<proteinExistence type="predicted"/>
<dbReference type="GO" id="GO:0097720">
    <property type="term" value="P:calcineurin-mediated signaling"/>
    <property type="evidence" value="ECO:0007669"/>
    <property type="project" value="InterPro"/>
</dbReference>
<sequence>MTNKLKSKAALHKTTLKKKLKTTKKEFLAEEDENQEEVNCGSDRVMKNLVPLIRTPLKKEILFPNSNSKPDTKALLLHLKREGKLNKDDVITIVRAARKILRKENNLIKLSSPVVIFGDLHGQFFDLVNYIETIGDCDPETNKFLFLGDYVDRGVFGIEIVIYLNHESRQLTSFFNFRDEVIAKYDEKIYKEIMKTFDCLPLAAIVDKQFFCVHGGISPKLKKVEALNKINRFKEPPTKGLFGDLLWSDPHPNYDKPKLTPRFFETNESRSCSVFYSFQAVRRFLLINKLTCVIRGHEAQDEGFKMYLKRKETKFPSLITIFSSPNYIGVYDNKAALFKYQPNAVTIKEFQSVDQPYWLPRFIDVFAWSIPFLVEKTKSVLKTIVALKEPEPLNLLNGLNLIMEEDEEEEEYSGNYNEKYAKSGTNKNKIKNIKTEQTEKDINSDNNIFLSMKRGEIIKAKISLLLVLMHDFNKIREKKSSYLLKARGFRNVRRGHSIMISSVLERNAQNPFQIQKTTTARKKGLLRSISFQEFDLESNLLKKLLGKTISINRINLKSNGKLNISDSNTKSIKNDSSNQILEEEIENSLENEKEIEELSYENQIQNNNIPEVIEIERAEEHISKNFDLKLELLKNSQQKNLCK</sequence>
<dbReference type="SMART" id="SM00156">
    <property type="entry name" value="PP2Ac"/>
    <property type="match status" value="1"/>
</dbReference>
<gene>
    <name evidence="2" type="ORF">M0812_14652</name>
</gene>
<dbReference type="InterPro" id="IPR006186">
    <property type="entry name" value="Ser/Thr-sp_prot-phosphatase"/>
</dbReference>
<reference evidence="2" key="1">
    <citation type="submission" date="2022-08" db="EMBL/GenBank/DDBJ databases">
        <title>Novel sulphate-reducing endosymbionts in the free-living metamonad Anaeramoeba.</title>
        <authorList>
            <person name="Jerlstrom-Hultqvist J."/>
            <person name="Cepicka I."/>
            <person name="Gallot-Lavallee L."/>
            <person name="Salas-Leiva D."/>
            <person name="Curtis B.A."/>
            <person name="Zahonova K."/>
            <person name="Pipaliya S."/>
            <person name="Dacks J."/>
            <person name="Roger A.J."/>
        </authorList>
    </citation>
    <scope>NUCLEOTIDE SEQUENCE</scope>
    <source>
        <strain evidence="2">Busselton2</strain>
    </source>
</reference>
<feature type="domain" description="Serine/threonine specific protein phosphatases" evidence="1">
    <location>
        <begin position="85"/>
        <end position="356"/>
    </location>
</feature>
<dbReference type="AlphaFoldDB" id="A0AAV7Z9B1"/>
<organism evidence="2 3">
    <name type="scientific">Anaeramoeba flamelloides</name>
    <dbReference type="NCBI Taxonomy" id="1746091"/>
    <lineage>
        <taxon>Eukaryota</taxon>
        <taxon>Metamonada</taxon>
        <taxon>Anaeramoebidae</taxon>
        <taxon>Anaeramoeba</taxon>
    </lineage>
</organism>
<dbReference type="InterPro" id="IPR029052">
    <property type="entry name" value="Metallo-depent_PP-like"/>
</dbReference>
<dbReference type="InterPro" id="IPR043360">
    <property type="entry name" value="PP2B"/>
</dbReference>
<dbReference type="Gene3D" id="3.60.21.10">
    <property type="match status" value="1"/>
</dbReference>
<evidence type="ECO:0000313" key="3">
    <source>
        <dbReference type="Proteomes" id="UP001146793"/>
    </source>
</evidence>
<protein>
    <submittedName>
        <fullName evidence="2">Serine/threonine-protein phosphatase 2b catalytic subunit 1-related</fullName>
    </submittedName>
</protein>
<accession>A0AAV7Z9B1</accession>
<evidence type="ECO:0000313" key="2">
    <source>
        <dbReference type="EMBL" id="KAJ3438642.1"/>
    </source>
</evidence>
<dbReference type="EMBL" id="JANTQA010000032">
    <property type="protein sequence ID" value="KAJ3438642.1"/>
    <property type="molecule type" value="Genomic_DNA"/>
</dbReference>
<dbReference type="PANTHER" id="PTHR45673">
    <property type="entry name" value="SERINE/THREONINE-PROTEIN PHOSPHATASE 2B CATALYTIC SUBUNIT 1-RELATED"/>
    <property type="match status" value="1"/>
</dbReference>
<dbReference type="PRINTS" id="PR00114">
    <property type="entry name" value="STPHPHTASE"/>
</dbReference>
<dbReference type="Pfam" id="PF00149">
    <property type="entry name" value="Metallophos"/>
    <property type="match status" value="1"/>
</dbReference>
<dbReference type="InterPro" id="IPR004843">
    <property type="entry name" value="Calcineurin-like_PHP"/>
</dbReference>
<comment type="caution">
    <text evidence="2">The sequence shown here is derived from an EMBL/GenBank/DDBJ whole genome shotgun (WGS) entry which is preliminary data.</text>
</comment>
<dbReference type="GO" id="GO:0033192">
    <property type="term" value="F:calmodulin-dependent protein phosphatase activity"/>
    <property type="evidence" value="ECO:0007669"/>
    <property type="project" value="InterPro"/>
</dbReference>